<name>A0ABV6B9H7_9GAMM</name>
<keyword evidence="4" id="KW-0238">DNA-binding</keyword>
<feature type="transmembrane region" description="Helical" evidence="2">
    <location>
        <begin position="80"/>
        <end position="102"/>
    </location>
</feature>
<dbReference type="GO" id="GO:0003677">
    <property type="term" value="F:DNA binding"/>
    <property type="evidence" value="ECO:0007669"/>
    <property type="project" value="UniProtKB-KW"/>
</dbReference>
<evidence type="ECO:0000256" key="2">
    <source>
        <dbReference type="SAM" id="Phobius"/>
    </source>
</evidence>
<dbReference type="Proteomes" id="UP001589813">
    <property type="component" value="Unassembled WGS sequence"/>
</dbReference>
<evidence type="ECO:0000259" key="3">
    <source>
        <dbReference type="PROSITE" id="PS50930"/>
    </source>
</evidence>
<accession>A0ABV6B9H7</accession>
<sequence>MLVTDLSSHEPNPKHYFYSVGFVLALLFALLDRNAEQLEFPLLLGTWLLQGLLPVTLLILCQQHLQHVPALQQQSAWLKLLLCGLSASLLFAGPALLLDVALGLDPQYQGWQNWAAAWWREVLAVGPLITVAWIAANAPWLFGFRLIRPQRSPDAPHTQPHPTAGQADTAGSALALTAEFSGLQRQVPPERRGELLYLKSELHYLLVVTSQGRSLILCNLKDAIAELPETSGFSPHRSYWVSFAAVKKLSRQGRQGQLLLQDGSKVPVSRTQMPLATALLQPHLL</sequence>
<comment type="caution">
    <text evidence="4">The sequence shown here is derived from an EMBL/GenBank/DDBJ whole genome shotgun (WGS) entry which is preliminary data.</text>
</comment>
<feature type="transmembrane region" description="Helical" evidence="2">
    <location>
        <begin position="16"/>
        <end position="34"/>
    </location>
</feature>
<evidence type="ECO:0000256" key="1">
    <source>
        <dbReference type="ARBA" id="ARBA00023012"/>
    </source>
</evidence>
<keyword evidence="2" id="KW-1133">Transmembrane helix</keyword>
<dbReference type="PROSITE" id="PS50930">
    <property type="entry name" value="HTH_LYTTR"/>
    <property type="match status" value="1"/>
</dbReference>
<protein>
    <submittedName>
        <fullName evidence="4">LytTR family DNA-binding domain-containing protein</fullName>
    </submittedName>
</protein>
<feature type="transmembrane region" description="Helical" evidence="2">
    <location>
        <begin position="122"/>
        <end position="142"/>
    </location>
</feature>
<dbReference type="SMART" id="SM00850">
    <property type="entry name" value="LytTR"/>
    <property type="match status" value="1"/>
</dbReference>
<keyword evidence="5" id="KW-1185">Reference proteome</keyword>
<dbReference type="Gene3D" id="2.40.50.1020">
    <property type="entry name" value="LytTr DNA-binding domain"/>
    <property type="match status" value="1"/>
</dbReference>
<feature type="transmembrane region" description="Helical" evidence="2">
    <location>
        <begin position="40"/>
        <end position="60"/>
    </location>
</feature>
<gene>
    <name evidence="4" type="ORF">ACFFJP_04330</name>
</gene>
<keyword evidence="2" id="KW-0472">Membrane</keyword>
<dbReference type="RefSeq" id="WP_377240887.1">
    <property type="nucleotide sequence ID" value="NZ_JBHLXP010000001.1"/>
</dbReference>
<proteinExistence type="predicted"/>
<dbReference type="EMBL" id="JBHLXP010000001">
    <property type="protein sequence ID" value="MFC0047520.1"/>
    <property type="molecule type" value="Genomic_DNA"/>
</dbReference>
<feature type="domain" description="HTH LytTR-type" evidence="3">
    <location>
        <begin position="178"/>
        <end position="281"/>
    </location>
</feature>
<dbReference type="InterPro" id="IPR007492">
    <property type="entry name" value="LytTR_DNA-bd_dom"/>
</dbReference>
<evidence type="ECO:0000313" key="4">
    <source>
        <dbReference type="EMBL" id="MFC0047520.1"/>
    </source>
</evidence>
<keyword evidence="1" id="KW-0902">Two-component regulatory system</keyword>
<reference evidence="4 5" key="1">
    <citation type="submission" date="2024-09" db="EMBL/GenBank/DDBJ databases">
        <authorList>
            <person name="Sun Q."/>
            <person name="Mori K."/>
        </authorList>
    </citation>
    <scope>NUCLEOTIDE SEQUENCE [LARGE SCALE GENOMIC DNA]</scope>
    <source>
        <strain evidence="4 5">KCTC 23315</strain>
    </source>
</reference>
<keyword evidence="2" id="KW-0812">Transmembrane</keyword>
<evidence type="ECO:0000313" key="5">
    <source>
        <dbReference type="Proteomes" id="UP001589813"/>
    </source>
</evidence>
<dbReference type="Pfam" id="PF04397">
    <property type="entry name" value="LytTR"/>
    <property type="match status" value="1"/>
</dbReference>
<organism evidence="4 5">
    <name type="scientific">Rheinheimera tilapiae</name>
    <dbReference type="NCBI Taxonomy" id="875043"/>
    <lineage>
        <taxon>Bacteria</taxon>
        <taxon>Pseudomonadati</taxon>
        <taxon>Pseudomonadota</taxon>
        <taxon>Gammaproteobacteria</taxon>
        <taxon>Chromatiales</taxon>
        <taxon>Chromatiaceae</taxon>
        <taxon>Rheinheimera</taxon>
    </lineage>
</organism>